<protein>
    <recommendedName>
        <fullName evidence="8">WRKY domain-containing protein</fullName>
    </recommendedName>
</protein>
<keyword evidence="4" id="KW-0238">DNA-binding</keyword>
<dbReference type="GO" id="GO:0005634">
    <property type="term" value="C:nucleus"/>
    <property type="evidence" value="ECO:0007669"/>
    <property type="project" value="UniProtKB-SubCell"/>
</dbReference>
<keyword evidence="10" id="KW-1185">Reference proteome</keyword>
<dbReference type="Gramene" id="Psat03G0443600-T2">
    <property type="protein sequence ID" value="KAI5429850.1"/>
    <property type="gene ID" value="KIW84_034436"/>
</dbReference>
<keyword evidence="3" id="KW-0805">Transcription regulation</keyword>
<dbReference type="FunFam" id="2.20.25.80:FF:000006">
    <property type="entry name" value="WRKY transcription factor"/>
    <property type="match status" value="1"/>
</dbReference>
<feature type="compositionally biased region" description="Polar residues" evidence="7">
    <location>
        <begin position="213"/>
        <end position="224"/>
    </location>
</feature>
<organism evidence="9 10">
    <name type="scientific">Pisum sativum</name>
    <name type="common">Garden pea</name>
    <name type="synonym">Lathyrus oleraceus</name>
    <dbReference type="NCBI Taxonomy" id="3888"/>
    <lineage>
        <taxon>Eukaryota</taxon>
        <taxon>Viridiplantae</taxon>
        <taxon>Streptophyta</taxon>
        <taxon>Embryophyta</taxon>
        <taxon>Tracheophyta</taxon>
        <taxon>Spermatophyta</taxon>
        <taxon>Magnoliopsida</taxon>
        <taxon>eudicotyledons</taxon>
        <taxon>Gunneridae</taxon>
        <taxon>Pentapetalae</taxon>
        <taxon>rosids</taxon>
        <taxon>fabids</taxon>
        <taxon>Fabales</taxon>
        <taxon>Fabaceae</taxon>
        <taxon>Papilionoideae</taxon>
        <taxon>50 kb inversion clade</taxon>
        <taxon>NPAAA clade</taxon>
        <taxon>Hologalegina</taxon>
        <taxon>IRL clade</taxon>
        <taxon>Fabeae</taxon>
        <taxon>Lathyrus</taxon>
    </lineage>
</organism>
<dbReference type="Pfam" id="PF03106">
    <property type="entry name" value="WRKY"/>
    <property type="match status" value="1"/>
</dbReference>
<comment type="subcellular location">
    <subcellularLocation>
        <location evidence="1">Nucleus</location>
    </subcellularLocation>
</comment>
<evidence type="ECO:0000313" key="9">
    <source>
        <dbReference type="EMBL" id="KAI5429850.1"/>
    </source>
</evidence>
<evidence type="ECO:0000259" key="8">
    <source>
        <dbReference type="PROSITE" id="PS50811"/>
    </source>
</evidence>
<sequence>MSMIESSISKTMMMEKVMSSSWSEQGSEDDELLRELLDDETPLFMLPQERVNEVSNNMSHDSSKDQPFNRFISNIYSGPTISDIENALFVTNQRETFPQISSTRVSILEGSLSKIENKYTLKIKCFGNGMGDDGYRWRKYGQKSIKNSPNPRSYYRCTNPRCSAKKQVERSNEDHDTLIITYEGLHLHFTYPYFLVGQSHQSSSHPPIKRPKPTSSKGPTQAHQGNDVHEGQNMNIQEAHEAQASASLELISPPTLLDSTQDLAQENLGSQGLLEDMVPFMVRNPTNNVDSDDYSEFSFSSQHSPPMLWTSGCSTSTSCYAVGLNSSV</sequence>
<name>A0A9D4Y2R1_PEA</name>
<dbReference type="PANTHER" id="PTHR31221">
    <property type="entry name" value="WRKY TRANSCRIPTION FACTOR PROTEIN 1-RELATED"/>
    <property type="match status" value="1"/>
</dbReference>
<evidence type="ECO:0000313" key="10">
    <source>
        <dbReference type="Proteomes" id="UP001058974"/>
    </source>
</evidence>
<comment type="caution">
    <text evidence="9">The sequence shown here is derived from an EMBL/GenBank/DDBJ whole genome shotgun (WGS) entry which is preliminary data.</text>
</comment>
<evidence type="ECO:0000256" key="3">
    <source>
        <dbReference type="ARBA" id="ARBA00023015"/>
    </source>
</evidence>
<feature type="region of interest" description="Disordered" evidence="7">
    <location>
        <begin position="200"/>
        <end position="228"/>
    </location>
</feature>
<dbReference type="InterPro" id="IPR003657">
    <property type="entry name" value="WRKY_dom"/>
</dbReference>
<dbReference type="Proteomes" id="UP001058974">
    <property type="component" value="Chromosome 3"/>
</dbReference>
<dbReference type="SUPFAM" id="SSF118290">
    <property type="entry name" value="WRKY DNA-binding domain"/>
    <property type="match status" value="1"/>
</dbReference>
<dbReference type="Gramene" id="PSAT_LOCUS12022_t1">
    <property type="protein sequence ID" value="CAL5192110.1"/>
    <property type="gene ID" value="PSAT_LOCUS12022"/>
</dbReference>
<dbReference type="GO" id="GO:0003700">
    <property type="term" value="F:DNA-binding transcription factor activity"/>
    <property type="evidence" value="ECO:0007669"/>
    <property type="project" value="InterPro"/>
</dbReference>
<dbReference type="GO" id="GO:0043565">
    <property type="term" value="F:sequence-specific DNA binding"/>
    <property type="evidence" value="ECO:0007669"/>
    <property type="project" value="InterPro"/>
</dbReference>
<dbReference type="PROSITE" id="PS50811">
    <property type="entry name" value="WRKY"/>
    <property type="match status" value="1"/>
</dbReference>
<dbReference type="SMART" id="SM00774">
    <property type="entry name" value="WRKY"/>
    <property type="match status" value="1"/>
</dbReference>
<evidence type="ECO:0000256" key="1">
    <source>
        <dbReference type="ARBA" id="ARBA00004123"/>
    </source>
</evidence>
<keyword evidence="6" id="KW-0539">Nucleus</keyword>
<gene>
    <name evidence="9" type="ORF">KIW84_034436</name>
</gene>
<reference evidence="9 10" key="1">
    <citation type="journal article" date="2022" name="Nat. Genet.">
        <title>Improved pea reference genome and pan-genome highlight genomic features and evolutionary characteristics.</title>
        <authorList>
            <person name="Yang T."/>
            <person name="Liu R."/>
            <person name="Luo Y."/>
            <person name="Hu S."/>
            <person name="Wang D."/>
            <person name="Wang C."/>
            <person name="Pandey M.K."/>
            <person name="Ge S."/>
            <person name="Xu Q."/>
            <person name="Li N."/>
            <person name="Li G."/>
            <person name="Huang Y."/>
            <person name="Saxena R.K."/>
            <person name="Ji Y."/>
            <person name="Li M."/>
            <person name="Yan X."/>
            <person name="He Y."/>
            <person name="Liu Y."/>
            <person name="Wang X."/>
            <person name="Xiang C."/>
            <person name="Varshney R.K."/>
            <person name="Ding H."/>
            <person name="Gao S."/>
            <person name="Zong X."/>
        </authorList>
    </citation>
    <scope>NUCLEOTIDE SEQUENCE [LARGE SCALE GENOMIC DNA]</scope>
    <source>
        <strain evidence="9 10">cv. Zhongwan 6</strain>
    </source>
</reference>
<feature type="domain" description="WRKY" evidence="8">
    <location>
        <begin position="126"/>
        <end position="188"/>
    </location>
</feature>
<proteinExistence type="predicted"/>
<evidence type="ECO:0000256" key="6">
    <source>
        <dbReference type="ARBA" id="ARBA00023242"/>
    </source>
</evidence>
<evidence type="ECO:0000256" key="7">
    <source>
        <dbReference type="SAM" id="MobiDB-lite"/>
    </source>
</evidence>
<evidence type="ECO:0000256" key="2">
    <source>
        <dbReference type="ARBA" id="ARBA00022737"/>
    </source>
</evidence>
<dbReference type="InterPro" id="IPR036576">
    <property type="entry name" value="WRKY_dom_sf"/>
</dbReference>
<accession>A0A9D4Y2R1</accession>
<dbReference type="PANTHER" id="PTHR31221:SF42">
    <property type="entry name" value="WRKY TRANSCRIPTION FACTOR 49-RELATED"/>
    <property type="match status" value="1"/>
</dbReference>
<dbReference type="AlphaFoldDB" id="A0A9D4Y2R1"/>
<evidence type="ECO:0000256" key="4">
    <source>
        <dbReference type="ARBA" id="ARBA00023125"/>
    </source>
</evidence>
<keyword evidence="2" id="KW-0677">Repeat</keyword>
<dbReference type="OrthoDB" id="652816at2759"/>
<dbReference type="Gramene" id="Psat3g139280.1">
    <property type="protein sequence ID" value="Psat3g139280.1.cds"/>
    <property type="gene ID" value="Psat3g139280"/>
</dbReference>
<dbReference type="EMBL" id="JAMSHJ010000003">
    <property type="protein sequence ID" value="KAI5429850.1"/>
    <property type="molecule type" value="Genomic_DNA"/>
</dbReference>
<evidence type="ECO:0000256" key="5">
    <source>
        <dbReference type="ARBA" id="ARBA00023163"/>
    </source>
</evidence>
<keyword evidence="5" id="KW-0804">Transcription</keyword>
<dbReference type="InterPro" id="IPR044810">
    <property type="entry name" value="WRKY_plant"/>
</dbReference>
<dbReference type="Gene3D" id="2.20.25.80">
    <property type="entry name" value="WRKY domain"/>
    <property type="match status" value="1"/>
</dbReference>